<dbReference type="InterPro" id="IPR036388">
    <property type="entry name" value="WH-like_DNA-bd_sf"/>
</dbReference>
<evidence type="ECO:0000256" key="3">
    <source>
        <dbReference type="ARBA" id="ARBA00023125"/>
    </source>
</evidence>
<dbReference type="SUPFAM" id="SSF46785">
    <property type="entry name" value="Winged helix' DNA-binding domain"/>
    <property type="match status" value="1"/>
</dbReference>
<dbReference type="SUPFAM" id="SSF53850">
    <property type="entry name" value="Periplasmic binding protein-like II"/>
    <property type="match status" value="1"/>
</dbReference>
<dbReference type="Pfam" id="PF00126">
    <property type="entry name" value="HTH_1"/>
    <property type="match status" value="1"/>
</dbReference>
<evidence type="ECO:0000256" key="1">
    <source>
        <dbReference type="ARBA" id="ARBA00009437"/>
    </source>
</evidence>
<dbReference type="InterPro" id="IPR036390">
    <property type="entry name" value="WH_DNA-bd_sf"/>
</dbReference>
<proteinExistence type="inferred from homology"/>
<dbReference type="InterPro" id="IPR000847">
    <property type="entry name" value="LysR_HTH_N"/>
</dbReference>
<gene>
    <name evidence="6" type="ORF">AAA083_00910</name>
</gene>
<keyword evidence="7" id="KW-1185">Reference proteome</keyword>
<evidence type="ECO:0000313" key="6">
    <source>
        <dbReference type="EMBL" id="MEQ3361528.1"/>
    </source>
</evidence>
<protein>
    <submittedName>
        <fullName evidence="6">LysR family transcriptional regulator</fullName>
    </submittedName>
</protein>
<dbReference type="RefSeq" id="WP_180963611.1">
    <property type="nucleotide sequence ID" value="NZ_JBBNOP010000001.1"/>
</dbReference>
<keyword evidence="4" id="KW-0804">Transcription</keyword>
<dbReference type="Pfam" id="PF03466">
    <property type="entry name" value="LysR_substrate"/>
    <property type="match status" value="1"/>
</dbReference>
<evidence type="ECO:0000256" key="2">
    <source>
        <dbReference type="ARBA" id="ARBA00023015"/>
    </source>
</evidence>
<dbReference type="Gene3D" id="1.10.10.10">
    <property type="entry name" value="Winged helix-like DNA-binding domain superfamily/Winged helix DNA-binding domain"/>
    <property type="match status" value="1"/>
</dbReference>
<dbReference type="PANTHER" id="PTHR30346">
    <property type="entry name" value="TRANSCRIPTIONAL DUAL REGULATOR HCAR-RELATED"/>
    <property type="match status" value="1"/>
</dbReference>
<dbReference type="Gene3D" id="3.40.190.290">
    <property type="match status" value="1"/>
</dbReference>
<dbReference type="Proteomes" id="UP001487305">
    <property type="component" value="Unassembled WGS sequence"/>
</dbReference>
<organism evidence="6 7">
    <name type="scientific">Raoultibacter massiliensis</name>
    <dbReference type="NCBI Taxonomy" id="1852371"/>
    <lineage>
        <taxon>Bacteria</taxon>
        <taxon>Bacillati</taxon>
        <taxon>Actinomycetota</taxon>
        <taxon>Coriobacteriia</taxon>
        <taxon>Eggerthellales</taxon>
        <taxon>Eggerthellaceae</taxon>
        <taxon>Raoultibacter</taxon>
    </lineage>
</organism>
<dbReference type="EMBL" id="JBBNOP010000001">
    <property type="protein sequence ID" value="MEQ3361528.1"/>
    <property type="molecule type" value="Genomic_DNA"/>
</dbReference>
<keyword evidence="2" id="KW-0805">Transcription regulation</keyword>
<dbReference type="CDD" id="cd05466">
    <property type="entry name" value="PBP2_LTTR_substrate"/>
    <property type="match status" value="1"/>
</dbReference>
<evidence type="ECO:0000256" key="4">
    <source>
        <dbReference type="ARBA" id="ARBA00023163"/>
    </source>
</evidence>
<feature type="domain" description="HTH lysR-type" evidence="5">
    <location>
        <begin position="1"/>
        <end position="58"/>
    </location>
</feature>
<dbReference type="InterPro" id="IPR005119">
    <property type="entry name" value="LysR_subst-bd"/>
</dbReference>
<dbReference type="PROSITE" id="PS50931">
    <property type="entry name" value="HTH_LYSR"/>
    <property type="match status" value="1"/>
</dbReference>
<reference evidence="6 7" key="1">
    <citation type="submission" date="2024-04" db="EMBL/GenBank/DDBJ databases">
        <title>Human intestinal bacterial collection.</title>
        <authorList>
            <person name="Pauvert C."/>
            <person name="Hitch T.C.A."/>
            <person name="Clavel T."/>
        </authorList>
    </citation>
    <scope>NUCLEOTIDE SEQUENCE [LARGE SCALE GENOMIC DNA]</scope>
    <source>
        <strain evidence="6 7">CLA-KB-H42</strain>
    </source>
</reference>
<comment type="caution">
    <text evidence="6">The sequence shown here is derived from an EMBL/GenBank/DDBJ whole genome shotgun (WGS) entry which is preliminary data.</text>
</comment>
<comment type="similarity">
    <text evidence="1">Belongs to the LysR transcriptional regulatory family.</text>
</comment>
<name>A0ABV1J8X4_9ACTN</name>
<dbReference type="PANTHER" id="PTHR30346:SF28">
    <property type="entry name" value="HTH-TYPE TRANSCRIPTIONAL REGULATOR CYNR"/>
    <property type="match status" value="1"/>
</dbReference>
<keyword evidence="3" id="KW-0238">DNA-binding</keyword>
<evidence type="ECO:0000259" key="5">
    <source>
        <dbReference type="PROSITE" id="PS50931"/>
    </source>
</evidence>
<sequence>MNINQIKYFVSVVECGSFSSAAAEQFITAQGMSKSIADLESEIGAQLLVRKNRGVVPTDFGYEFYERAQLVMGCYEDLESFARNHRNKTAGTSVFSVYICIPAFGSKEKVSVNVAKFISTNLGIETEIHFGSKSECLAALDSGDADAVITIGKADVAGYDCIPVGKLPCGVQISKRNPLSQQPYIRLAELEGTSVALWPHYDFFNDHVKQMLAAKGAPIDPRETDRSIRSLIKMYATGGAVIVPRIAALDVDIMQTKPVSFHPDEGLSVPMCIIGPLGRKSPAFPAFCNLAAAHNNSTSTAATEQTIAQVIPPDSDTRQSKAAR</sequence>
<accession>A0ABV1J8X4</accession>
<evidence type="ECO:0000313" key="7">
    <source>
        <dbReference type="Proteomes" id="UP001487305"/>
    </source>
</evidence>